<feature type="region of interest" description="Disordered" evidence="1">
    <location>
        <begin position="69"/>
        <end position="92"/>
    </location>
</feature>
<dbReference type="AlphaFoldDB" id="A0A6G0JG41"/>
<feature type="chain" id="PRO_5036384509" evidence="2">
    <location>
        <begin position="24"/>
        <end position="128"/>
    </location>
</feature>
<evidence type="ECO:0000256" key="1">
    <source>
        <dbReference type="SAM" id="MobiDB-lite"/>
    </source>
</evidence>
<evidence type="ECO:0000313" key="3">
    <source>
        <dbReference type="EMBL" id="KAE9055313.1"/>
    </source>
</evidence>
<dbReference type="Proteomes" id="UP000476176">
    <property type="component" value="Unassembled WGS sequence"/>
</dbReference>
<evidence type="ECO:0000313" key="5">
    <source>
        <dbReference type="Proteomes" id="UP000476176"/>
    </source>
</evidence>
<proteinExistence type="predicted"/>
<protein>
    <submittedName>
        <fullName evidence="3">Uncharacterized protein</fullName>
    </submittedName>
</protein>
<dbReference type="EMBL" id="QXGC01008845">
    <property type="protein sequence ID" value="KAE9158300.1"/>
    <property type="molecule type" value="Genomic_DNA"/>
</dbReference>
<name>A0A6G0JG41_9STRA</name>
<dbReference type="Proteomes" id="UP000488956">
    <property type="component" value="Unassembled WGS sequence"/>
</dbReference>
<sequence length="128" mass="14319">MSQLLHVDGSFGLDLGLLGWCLAQQLCLLCDAGRLQPTKAQRLPPPCVQHSPLEIVVFWQSATEHLVPPPCDQHSPRDLAPRVQPPTVQSVEPPCFQQRPRCLALAVQPGMEQDLPPPWRKHRPRSMV</sequence>
<evidence type="ECO:0000313" key="6">
    <source>
        <dbReference type="Proteomes" id="UP000488956"/>
    </source>
</evidence>
<reference evidence="5 6" key="1">
    <citation type="submission" date="2018-09" db="EMBL/GenBank/DDBJ databases">
        <title>Genomic investigation of the strawberry pathogen Phytophthora fragariae indicates pathogenicity is determined by transcriptional variation in three key races.</title>
        <authorList>
            <person name="Adams T.M."/>
            <person name="Armitage A.D."/>
            <person name="Sobczyk M.K."/>
            <person name="Bates H.J."/>
            <person name="Dunwell J.M."/>
            <person name="Nellist C.F."/>
            <person name="Harrison R.J."/>
        </authorList>
    </citation>
    <scope>NUCLEOTIDE SEQUENCE [LARGE SCALE GENOMIC DNA]</scope>
    <source>
        <strain evidence="4 5">BC-23</strain>
        <strain evidence="3 6">ONT-3</strain>
    </source>
</reference>
<evidence type="ECO:0000313" key="4">
    <source>
        <dbReference type="EMBL" id="KAE9158300.1"/>
    </source>
</evidence>
<evidence type="ECO:0000256" key="2">
    <source>
        <dbReference type="SAM" id="SignalP"/>
    </source>
</evidence>
<dbReference type="EMBL" id="QXFX01008746">
    <property type="protein sequence ID" value="KAE9055313.1"/>
    <property type="molecule type" value="Genomic_DNA"/>
</dbReference>
<accession>A0A6G0JG41</accession>
<gene>
    <name evidence="4" type="ORF">PF004_g31925</name>
    <name evidence="3" type="ORF">PF010_g32197</name>
</gene>
<organism evidence="3 6">
    <name type="scientific">Phytophthora fragariae</name>
    <dbReference type="NCBI Taxonomy" id="53985"/>
    <lineage>
        <taxon>Eukaryota</taxon>
        <taxon>Sar</taxon>
        <taxon>Stramenopiles</taxon>
        <taxon>Oomycota</taxon>
        <taxon>Peronosporomycetes</taxon>
        <taxon>Peronosporales</taxon>
        <taxon>Peronosporaceae</taxon>
        <taxon>Phytophthora</taxon>
    </lineage>
</organism>
<comment type="caution">
    <text evidence="3">The sequence shown here is derived from an EMBL/GenBank/DDBJ whole genome shotgun (WGS) entry which is preliminary data.</text>
</comment>
<feature type="signal peptide" evidence="2">
    <location>
        <begin position="1"/>
        <end position="23"/>
    </location>
</feature>
<keyword evidence="2" id="KW-0732">Signal</keyword>